<feature type="transmembrane region" description="Helical" evidence="1">
    <location>
        <begin position="288"/>
        <end position="305"/>
    </location>
</feature>
<feature type="transmembrane region" description="Helical" evidence="1">
    <location>
        <begin position="532"/>
        <end position="561"/>
    </location>
</feature>
<feature type="transmembrane region" description="Helical" evidence="1">
    <location>
        <begin position="261"/>
        <end position="281"/>
    </location>
</feature>
<reference evidence="2 4" key="1">
    <citation type="submission" date="2016-02" db="EMBL/GenBank/DDBJ databases">
        <authorList>
            <consortium name="Pathogen Informatics"/>
        </authorList>
    </citation>
    <scope>NUCLEOTIDE SEQUENCE [LARGE SCALE GENOMIC DNA]</scope>
    <source>
        <strain evidence="2 4">K173</strain>
        <strain evidence="3 5">SP11 Antwerpcl1</strain>
    </source>
</reference>
<dbReference type="EMBL" id="LT608259">
    <property type="protein sequence ID" value="SCO63161.1"/>
    <property type="molecule type" value="Genomic_DNA"/>
</dbReference>
<evidence type="ECO:0000313" key="4">
    <source>
        <dbReference type="Proteomes" id="UP000069549"/>
    </source>
</evidence>
<evidence type="ECO:0000256" key="1">
    <source>
        <dbReference type="SAM" id="Phobius"/>
    </source>
</evidence>
<keyword evidence="1" id="KW-0812">Transmembrane</keyword>
<proteinExistence type="predicted"/>
<feature type="transmembrane region" description="Helical" evidence="1">
    <location>
        <begin position="705"/>
        <end position="725"/>
    </location>
</feature>
<keyword evidence="1" id="KW-1133">Transmembrane helix</keyword>
<dbReference type="PROSITE" id="PS50267">
    <property type="entry name" value="NA_NEUROTRAN_SYMP_3"/>
    <property type="match status" value="1"/>
</dbReference>
<dbReference type="EMBL" id="LT160031">
    <property type="protein sequence ID" value="CXI62519.1"/>
    <property type="molecule type" value="Genomic_DNA"/>
</dbReference>
<dbReference type="AlphaFoldDB" id="A0A0Y9XQ25"/>
<feature type="transmembrane region" description="Helical" evidence="1">
    <location>
        <begin position="208"/>
        <end position="229"/>
    </location>
</feature>
<feature type="transmembrane region" description="Helical" evidence="1">
    <location>
        <begin position="599"/>
        <end position="619"/>
    </location>
</feature>
<name>A0A0Y9XQ25_PLABE</name>
<evidence type="ECO:0000313" key="3">
    <source>
        <dbReference type="EMBL" id="SCO63161.1"/>
    </source>
</evidence>
<sequence length="919" mass="110012">MNDKFCKFEKKMETTNKEIISSKLKDDKMIKNKKKYLHKISQYNNNYSKMFRNKHTLGFRSIGKTKSSIVKKNKNKSLGIITKENIINLIRHNNSDIRKIRSILFLKAYEHSELFHKKKQDRVEKLKLNEYNKCIEIKDAKEKERLKLLKLLKSYNIKYEGYTNLYDLCDYSIYFSEQNYKNGEETKGNKICKINEKNQKKKYDCDNFLYYLVSIGISYNDIIEMASVFENMKYLKYCNLYMLPWIYKKVNEFHNYDVNTFVLYCVVYSITTLSSSLYLFIKYKTIAIIFPLFITYVFFSAPFLLQEINGGRFVLDGCISFFNSINTCHLPIAISLIISYILSIIKCIDSICLHLHYFSYYFLEKNPWVYKNLNNKICSKFNGNKNICNISRNICSYNIADGKCEINTMKLSMKMYDTLLRKYTEPKTKNFGGSIVLYSFLFLFLYNSFSKYKSSNKLIKLFAFLIIFIFTIDIISLRDFSLIELLSVDLNISKIFNILSNHEVWISCMMHCIVNMSFHSGIYFYTSKGLRLGINIIYCTYLIVMCCFLFDILIFITFSVIIGKNLKNIENNYYFLLKLIKRNFYYILVPVAHNYYNKFTLFLSIIFAFIYLNFMLISASKRIDILFLSLNDIFHFRGNTKKKIIALGWIFIFCLYYIYKSININYLDICITQLSHIIILLILFYINFNFFWIRGINKTTKKIGLFPLALNMILIFLNEFIFMYFEILLKLQNRVLLYFIRQFINIFIIPLFSILIYSTLQWISYRNSNSTLFGLKEIAKINLLIIGNIDKSKHIQIEFNKNSKYMNWYNIYLIIFFRYFAMDLIFMCFLHLWNEFLIKNEAFFNLKNIIWGIDPYFFFFLLYVIYVYICYLHVPLLILIKKKNIFKVNNFNILDYHIPFDKIKRNKKNSFYGEFSLRG</sequence>
<feature type="transmembrane region" description="Helical" evidence="1">
    <location>
        <begin position="737"/>
        <end position="760"/>
    </location>
</feature>
<dbReference type="Proteomes" id="UP000219860">
    <property type="component" value="Chromosome 11"/>
</dbReference>
<feature type="transmembrane region" description="Helical" evidence="1">
    <location>
        <begin position="674"/>
        <end position="693"/>
    </location>
</feature>
<feature type="transmembrane region" description="Helical" evidence="1">
    <location>
        <begin position="330"/>
        <end position="348"/>
    </location>
</feature>
<dbReference type="Proteomes" id="UP000069549">
    <property type="component" value="Chromosome 11"/>
</dbReference>
<gene>
    <name evidence="2" type="ORF">PBK173_000280700</name>
    <name evidence="3" type="ORF">PBSP11A_000272000</name>
</gene>
<dbReference type="VEuPathDB" id="PlasmoDB:PBANKA_1115100"/>
<feature type="transmembrane region" description="Helical" evidence="1">
    <location>
        <begin position="856"/>
        <end position="880"/>
    </location>
</feature>
<dbReference type="GO" id="GO:0016020">
    <property type="term" value="C:membrane"/>
    <property type="evidence" value="ECO:0007669"/>
    <property type="project" value="InterPro"/>
</dbReference>
<dbReference type="InterPro" id="IPR000175">
    <property type="entry name" value="Na/ntran_symport"/>
</dbReference>
<feature type="transmembrane region" description="Helical" evidence="1">
    <location>
        <begin position="644"/>
        <end position="662"/>
    </location>
</feature>
<feature type="transmembrane region" description="Helical" evidence="1">
    <location>
        <begin position="431"/>
        <end position="449"/>
    </location>
</feature>
<feature type="transmembrane region" description="Helical" evidence="1">
    <location>
        <begin position="461"/>
        <end position="483"/>
    </location>
</feature>
<protein>
    <submittedName>
        <fullName evidence="2">Amino acid transporter, putative</fullName>
    </submittedName>
</protein>
<accession>A0A0Y9XQ25</accession>
<evidence type="ECO:0000313" key="2">
    <source>
        <dbReference type="EMBL" id="CXI62519.1"/>
    </source>
</evidence>
<dbReference type="OrthoDB" id="371715at2759"/>
<keyword evidence="1" id="KW-0472">Membrane</keyword>
<organism evidence="2 4">
    <name type="scientific">Plasmodium berghei</name>
    <dbReference type="NCBI Taxonomy" id="5821"/>
    <lineage>
        <taxon>Eukaryota</taxon>
        <taxon>Sar</taxon>
        <taxon>Alveolata</taxon>
        <taxon>Apicomplexa</taxon>
        <taxon>Aconoidasida</taxon>
        <taxon>Haemosporida</taxon>
        <taxon>Plasmodiidae</taxon>
        <taxon>Plasmodium</taxon>
        <taxon>Plasmodium (Vinckeia)</taxon>
    </lineage>
</organism>
<feature type="transmembrane region" description="Helical" evidence="1">
    <location>
        <begin position="811"/>
        <end position="833"/>
    </location>
</feature>
<evidence type="ECO:0000313" key="5">
    <source>
        <dbReference type="Proteomes" id="UP000219860"/>
    </source>
</evidence>